<evidence type="ECO:0000313" key="3">
    <source>
        <dbReference type="Proteomes" id="UP000604046"/>
    </source>
</evidence>
<evidence type="ECO:0000256" key="1">
    <source>
        <dbReference type="SAM" id="MobiDB-lite"/>
    </source>
</evidence>
<dbReference type="Proteomes" id="UP000604046">
    <property type="component" value="Unassembled WGS sequence"/>
</dbReference>
<reference evidence="2" key="1">
    <citation type="submission" date="2021-02" db="EMBL/GenBank/DDBJ databases">
        <authorList>
            <person name="Dougan E. K."/>
            <person name="Rhodes N."/>
            <person name="Thang M."/>
            <person name="Chan C."/>
        </authorList>
    </citation>
    <scope>NUCLEOTIDE SEQUENCE</scope>
</reference>
<feature type="region of interest" description="Disordered" evidence="1">
    <location>
        <begin position="1"/>
        <end position="27"/>
    </location>
</feature>
<proteinExistence type="predicted"/>
<sequence>MCIRTRVSAGKPCDAEAASSEGSTAMSTKPVPLRAWLGTDIDMPSVGACSRVRTTGPPFRSVLASDHCDLQTAHSPADSRYAEDLSLKMFEAVLQPLLLTQSLHC</sequence>
<dbReference type="EMBL" id="CAJNDS010000058">
    <property type="protein sequence ID" value="CAE6937398.1"/>
    <property type="molecule type" value="Genomic_DNA"/>
</dbReference>
<comment type="caution">
    <text evidence="2">The sequence shown here is derived from an EMBL/GenBank/DDBJ whole genome shotgun (WGS) entry which is preliminary data.</text>
</comment>
<gene>
    <name evidence="2" type="ORF">SNAT2548_LOCUS1075</name>
</gene>
<name>A0A812H7H1_9DINO</name>
<accession>A0A812H7H1</accession>
<dbReference type="AlphaFoldDB" id="A0A812H7H1"/>
<keyword evidence="3" id="KW-1185">Reference proteome</keyword>
<protein>
    <submittedName>
        <fullName evidence="2">Uncharacterized protein</fullName>
    </submittedName>
</protein>
<evidence type="ECO:0000313" key="2">
    <source>
        <dbReference type="EMBL" id="CAE6937398.1"/>
    </source>
</evidence>
<organism evidence="2 3">
    <name type="scientific">Symbiodinium natans</name>
    <dbReference type="NCBI Taxonomy" id="878477"/>
    <lineage>
        <taxon>Eukaryota</taxon>
        <taxon>Sar</taxon>
        <taxon>Alveolata</taxon>
        <taxon>Dinophyceae</taxon>
        <taxon>Suessiales</taxon>
        <taxon>Symbiodiniaceae</taxon>
        <taxon>Symbiodinium</taxon>
    </lineage>
</organism>